<keyword evidence="3" id="KW-1185">Reference proteome</keyword>
<gene>
    <name evidence="2" type="ORF">PR048_010653</name>
</gene>
<dbReference type="EMBL" id="JARBHB010000003">
    <property type="protein sequence ID" value="KAJ8891139.1"/>
    <property type="molecule type" value="Genomic_DNA"/>
</dbReference>
<name>A0ABQ9I3A5_9NEOP</name>
<sequence length="776" mass="86672">MPCPGFEPRVSRTPDRWRANRLRYGRSAPPRNDKGGDHRRDFRNNWKLLVSQRSASSLEENCGSDLGRAHALGVSVQFPAELRRKGWEMGAGSSRDCERDAIILRLKEARFGTPPLAGIIYCEEKPRVEIISPFYISCWAGKKKPGVPEKTHRPAASSGTSCRFPTSKNPGFIRPGIEPGSPWWEASSLTAQPPRLPTQYPTVLEDLVQNCERPGKAHYTRDPMGAYRYDLHACLTLHCKVLYKQRPEKSGNSFREKLEIKNWESCRKMTLVGGFSQGSPVSPALSFRSCSVLTILNSLARGPIPSSAWSDFGKPLKTEIRMAGLGIELGSSQVRVEWFYYWVAACLAPPGPAIAEKKRPLDVHASSAGYFKVSSPDMFSEQSFLAFPGRVAPDFRTCEESCLTMPLVGDFSRGSPVSPAPPFRRCSILISITLIGSEDLDVKSRSNLFTHSLLLKHCTQVQRIARRGDGALAVRVTVARIAAPRKRKEKNLGSHEYFANSFGGEVDSRHLFFSPTVVIGRQLFRHAPFNCEPRAVQLTIGCEFCRACRTSGGPTTLAELAYLQWSGEIWESLNIEVPNLIREFCSVTRRSRSYIRGCWPRRVKRLFNGSLCKSLVAIRADLVRSSLNAPPLRSRQANRLGSPAWSFQDFSMWLVGGLSRGSPVSPRPCIPVSAPYSARFALMCSQHMHVKKEQPRYFHSPLQSPGARLCNCHRKIAPPDVFGNIHKLRPLSNKSARSQADSDSRRSLRTQLTLLHTTTNHSLPISWKTIRTGKDS</sequence>
<protein>
    <submittedName>
        <fullName evidence="2">Uncharacterized protein</fullName>
    </submittedName>
</protein>
<evidence type="ECO:0000256" key="1">
    <source>
        <dbReference type="SAM" id="MobiDB-lite"/>
    </source>
</evidence>
<organism evidence="2 3">
    <name type="scientific">Dryococelus australis</name>
    <dbReference type="NCBI Taxonomy" id="614101"/>
    <lineage>
        <taxon>Eukaryota</taxon>
        <taxon>Metazoa</taxon>
        <taxon>Ecdysozoa</taxon>
        <taxon>Arthropoda</taxon>
        <taxon>Hexapoda</taxon>
        <taxon>Insecta</taxon>
        <taxon>Pterygota</taxon>
        <taxon>Neoptera</taxon>
        <taxon>Polyneoptera</taxon>
        <taxon>Phasmatodea</taxon>
        <taxon>Verophasmatodea</taxon>
        <taxon>Anareolatae</taxon>
        <taxon>Phasmatidae</taxon>
        <taxon>Eurycanthinae</taxon>
        <taxon>Dryococelus</taxon>
    </lineage>
</organism>
<evidence type="ECO:0000313" key="2">
    <source>
        <dbReference type="EMBL" id="KAJ8891139.1"/>
    </source>
</evidence>
<evidence type="ECO:0000313" key="3">
    <source>
        <dbReference type="Proteomes" id="UP001159363"/>
    </source>
</evidence>
<accession>A0ABQ9I3A5</accession>
<feature type="region of interest" description="Disordered" evidence="1">
    <location>
        <begin position="17"/>
        <end position="39"/>
    </location>
</feature>
<comment type="caution">
    <text evidence="2">The sequence shown here is derived from an EMBL/GenBank/DDBJ whole genome shotgun (WGS) entry which is preliminary data.</text>
</comment>
<proteinExistence type="predicted"/>
<dbReference type="Proteomes" id="UP001159363">
    <property type="component" value="Chromosome 3"/>
</dbReference>
<reference evidence="2 3" key="1">
    <citation type="submission" date="2023-02" db="EMBL/GenBank/DDBJ databases">
        <title>LHISI_Scaffold_Assembly.</title>
        <authorList>
            <person name="Stuart O.P."/>
            <person name="Cleave R."/>
            <person name="Magrath M.J.L."/>
            <person name="Mikheyev A.S."/>
        </authorList>
    </citation>
    <scope>NUCLEOTIDE SEQUENCE [LARGE SCALE GENOMIC DNA]</scope>
    <source>
        <strain evidence="2">Daus_M_001</strain>
        <tissue evidence="2">Leg muscle</tissue>
    </source>
</reference>